<keyword evidence="9 12" id="KW-0472">Membrane</keyword>
<dbReference type="PANTHER" id="PTHR46494:SF1">
    <property type="entry name" value="CORA FAMILY METAL ION TRANSPORTER (EUROFUNG)"/>
    <property type="match status" value="1"/>
</dbReference>
<evidence type="ECO:0000256" key="11">
    <source>
        <dbReference type="ARBA" id="ARBA00045497"/>
    </source>
</evidence>
<keyword evidence="8 12" id="KW-0406">Ion transport</keyword>
<comment type="subcellular location">
    <subcellularLocation>
        <location evidence="1">Cell membrane</location>
        <topology evidence="1">Multi-pass membrane protein</topology>
    </subcellularLocation>
    <subcellularLocation>
        <location evidence="12">Membrane</location>
        <topology evidence="12">Multi-pass membrane protein</topology>
    </subcellularLocation>
</comment>
<comment type="catalytic activity">
    <reaction evidence="10">
        <text>Mg(2+)(in) = Mg(2+)(out)</text>
        <dbReference type="Rhea" id="RHEA:29827"/>
        <dbReference type="ChEBI" id="CHEBI:18420"/>
    </reaction>
</comment>
<dbReference type="GO" id="GO:0015087">
    <property type="term" value="F:cobalt ion transmembrane transporter activity"/>
    <property type="evidence" value="ECO:0007669"/>
    <property type="project" value="UniProtKB-UniRule"/>
</dbReference>
<dbReference type="SUPFAM" id="SSF144083">
    <property type="entry name" value="Magnesium transport protein CorA, transmembrane region"/>
    <property type="match status" value="1"/>
</dbReference>
<evidence type="ECO:0000256" key="2">
    <source>
        <dbReference type="ARBA" id="ARBA00009765"/>
    </source>
</evidence>
<keyword evidence="7 12" id="KW-1133">Transmembrane helix</keyword>
<feature type="region of interest" description="Disordered" evidence="13">
    <location>
        <begin position="1"/>
        <end position="23"/>
    </location>
</feature>
<dbReference type="EMBL" id="PDKW01000038">
    <property type="protein sequence ID" value="PGH58330.1"/>
    <property type="molecule type" value="Genomic_DNA"/>
</dbReference>
<gene>
    <name evidence="12 14" type="primary">corA</name>
    <name evidence="14" type="ORF">CRT60_03960</name>
</gene>
<evidence type="ECO:0000256" key="12">
    <source>
        <dbReference type="RuleBase" id="RU362010"/>
    </source>
</evidence>
<evidence type="ECO:0000256" key="8">
    <source>
        <dbReference type="ARBA" id="ARBA00023065"/>
    </source>
</evidence>
<dbReference type="InterPro" id="IPR002523">
    <property type="entry name" value="MgTranspt_CorA/ZnTranspt_ZntB"/>
</dbReference>
<evidence type="ECO:0000313" key="14">
    <source>
        <dbReference type="EMBL" id="PGH58330.1"/>
    </source>
</evidence>
<evidence type="ECO:0000256" key="7">
    <source>
        <dbReference type="ARBA" id="ARBA00022989"/>
    </source>
</evidence>
<dbReference type="Gene3D" id="3.30.460.20">
    <property type="entry name" value="CorA soluble domain-like"/>
    <property type="match status" value="1"/>
</dbReference>
<name>A0A2B8BKQ3_9PROT</name>
<dbReference type="Pfam" id="PF01544">
    <property type="entry name" value="CorA"/>
    <property type="match status" value="1"/>
</dbReference>
<dbReference type="NCBIfam" id="TIGR00383">
    <property type="entry name" value="corA"/>
    <property type="match status" value="1"/>
</dbReference>
<evidence type="ECO:0000256" key="6">
    <source>
        <dbReference type="ARBA" id="ARBA00022842"/>
    </source>
</evidence>
<dbReference type="SUPFAM" id="SSF143865">
    <property type="entry name" value="CorA soluble domain-like"/>
    <property type="match status" value="1"/>
</dbReference>
<dbReference type="FunFam" id="1.20.58.340:FF:000004">
    <property type="entry name" value="Magnesium transport protein CorA"/>
    <property type="match status" value="1"/>
</dbReference>
<feature type="compositionally biased region" description="Pro residues" evidence="13">
    <location>
        <begin position="1"/>
        <end position="17"/>
    </location>
</feature>
<organism evidence="14 15">
    <name type="scientific">Azospirillum palustre</name>
    <dbReference type="NCBI Taxonomy" id="2044885"/>
    <lineage>
        <taxon>Bacteria</taxon>
        <taxon>Pseudomonadati</taxon>
        <taxon>Pseudomonadota</taxon>
        <taxon>Alphaproteobacteria</taxon>
        <taxon>Rhodospirillales</taxon>
        <taxon>Azospirillaceae</taxon>
        <taxon>Azospirillum</taxon>
    </lineage>
</organism>
<dbReference type="InterPro" id="IPR045863">
    <property type="entry name" value="CorA_TM1_TM2"/>
</dbReference>
<dbReference type="GO" id="GO:0050897">
    <property type="term" value="F:cobalt ion binding"/>
    <property type="evidence" value="ECO:0007669"/>
    <property type="project" value="TreeGrafter"/>
</dbReference>
<keyword evidence="15" id="KW-1185">Reference proteome</keyword>
<evidence type="ECO:0000256" key="9">
    <source>
        <dbReference type="ARBA" id="ARBA00023136"/>
    </source>
</evidence>
<feature type="transmembrane region" description="Helical" evidence="12">
    <location>
        <begin position="288"/>
        <end position="307"/>
    </location>
</feature>
<dbReference type="PANTHER" id="PTHR46494">
    <property type="entry name" value="CORA FAMILY METAL ION TRANSPORTER (EUROFUNG)"/>
    <property type="match status" value="1"/>
</dbReference>
<dbReference type="GO" id="GO:0000287">
    <property type="term" value="F:magnesium ion binding"/>
    <property type="evidence" value="ECO:0007669"/>
    <property type="project" value="TreeGrafter"/>
</dbReference>
<evidence type="ECO:0000256" key="13">
    <source>
        <dbReference type="SAM" id="MobiDB-lite"/>
    </source>
</evidence>
<comment type="similarity">
    <text evidence="2 12">Belongs to the CorA metal ion transporter (MIT) (TC 1.A.35) family.</text>
</comment>
<keyword evidence="4 12" id="KW-1003">Cell membrane</keyword>
<evidence type="ECO:0000256" key="10">
    <source>
        <dbReference type="ARBA" id="ARBA00034269"/>
    </source>
</evidence>
<dbReference type="InterPro" id="IPR045861">
    <property type="entry name" value="CorA_cytoplasmic_dom"/>
</dbReference>
<dbReference type="InterPro" id="IPR004488">
    <property type="entry name" value="Mg/Co-transport_prot_CorA"/>
</dbReference>
<accession>A0A2B8BKQ3</accession>
<dbReference type="GO" id="GO:0005886">
    <property type="term" value="C:plasma membrane"/>
    <property type="evidence" value="ECO:0007669"/>
    <property type="project" value="UniProtKB-SubCell"/>
</dbReference>
<evidence type="ECO:0000256" key="3">
    <source>
        <dbReference type="ARBA" id="ARBA00022448"/>
    </source>
</evidence>
<dbReference type="AlphaFoldDB" id="A0A2B8BKQ3"/>
<dbReference type="Proteomes" id="UP000225379">
    <property type="component" value="Unassembled WGS sequence"/>
</dbReference>
<proteinExistence type="inferred from homology"/>
<dbReference type="GO" id="GO:0015095">
    <property type="term" value="F:magnesium ion transmembrane transporter activity"/>
    <property type="evidence" value="ECO:0007669"/>
    <property type="project" value="UniProtKB-UniRule"/>
</dbReference>
<keyword evidence="5 12" id="KW-0812">Transmembrane</keyword>
<keyword evidence="6 12" id="KW-0460">Magnesium</keyword>
<evidence type="ECO:0000256" key="1">
    <source>
        <dbReference type="ARBA" id="ARBA00004651"/>
    </source>
</evidence>
<comment type="function">
    <text evidence="11">Mediates influx of magnesium ions. Alternates between open and closed states. Activated by low cytoplasmic Mg(2+) levels. Inactive when cytoplasmic Mg(2+) levels are high.</text>
</comment>
<evidence type="ECO:0000256" key="5">
    <source>
        <dbReference type="ARBA" id="ARBA00022692"/>
    </source>
</evidence>
<feature type="transmembrane region" description="Helical" evidence="12">
    <location>
        <begin position="319"/>
        <end position="339"/>
    </location>
</feature>
<dbReference type="CDD" id="cd12830">
    <property type="entry name" value="MtCorA-like"/>
    <property type="match status" value="1"/>
</dbReference>
<sequence length="345" mass="38811">MTPLPSQTPSPSPSPDPSPDRPRNAVVASAAYCDGRRIAEVPIGEAGAWAAKDGHFVWIGLWEPDEALLMEVKRQFGLHELAVEDALHAHQRPKLDVYGDSLFMVLRTARLEKGELVLGETHVFAGRGYVVTVRHGASTSYSPVRARAESAPQLLKHGEDFIVYTIMDYVVDCYFPVLDQMATTVDELDAMLIVRPPTMGEIESIHRLRRDLERLRRNASPMLEVCSRLERFDLPMIDQAIRPYYRDVQDHVIRVNEQIGSLREVLSFAFETSMILATARQNDVTRKLAAWAAILAVPTAVAGLYGMNFEHMPELHWRYGYPAVLAAIAVVCTALYVRFRRTGWL</sequence>
<evidence type="ECO:0000313" key="15">
    <source>
        <dbReference type="Proteomes" id="UP000225379"/>
    </source>
</evidence>
<protein>
    <recommendedName>
        <fullName evidence="12">Magnesium transport protein CorA</fullName>
    </recommendedName>
</protein>
<reference evidence="15" key="1">
    <citation type="submission" date="2017-10" db="EMBL/GenBank/DDBJ databases">
        <authorList>
            <person name="Kravchenko I.K."/>
            <person name="Grouzdev D.S."/>
        </authorList>
    </citation>
    <scope>NUCLEOTIDE SEQUENCE [LARGE SCALE GENOMIC DNA]</scope>
    <source>
        <strain evidence="15">B2</strain>
    </source>
</reference>
<evidence type="ECO:0000256" key="4">
    <source>
        <dbReference type="ARBA" id="ARBA00022475"/>
    </source>
</evidence>
<dbReference type="OrthoDB" id="9803416at2"/>
<keyword evidence="3 12" id="KW-0813">Transport</keyword>
<comment type="caution">
    <text evidence="14">The sequence shown here is derived from an EMBL/GenBank/DDBJ whole genome shotgun (WGS) entry which is preliminary data.</text>
</comment>
<dbReference type="RefSeq" id="WP_098735159.1">
    <property type="nucleotide sequence ID" value="NZ_PDKW01000038.1"/>
</dbReference>
<dbReference type="Gene3D" id="1.20.58.340">
    <property type="entry name" value="Magnesium transport protein CorA, transmembrane region"/>
    <property type="match status" value="2"/>
</dbReference>